<dbReference type="WBParaSite" id="TMUE_1000004548.1">
    <property type="protein sequence ID" value="TMUE_1000004548.1"/>
    <property type="gene ID" value="WBGene00293431"/>
</dbReference>
<organism evidence="1 2">
    <name type="scientific">Trichuris muris</name>
    <name type="common">Mouse whipworm</name>
    <dbReference type="NCBI Taxonomy" id="70415"/>
    <lineage>
        <taxon>Eukaryota</taxon>
        <taxon>Metazoa</taxon>
        <taxon>Ecdysozoa</taxon>
        <taxon>Nematoda</taxon>
        <taxon>Enoplea</taxon>
        <taxon>Dorylaimia</taxon>
        <taxon>Trichinellida</taxon>
        <taxon>Trichuridae</taxon>
        <taxon>Trichuris</taxon>
    </lineage>
</organism>
<evidence type="ECO:0000313" key="1">
    <source>
        <dbReference type="Proteomes" id="UP000046395"/>
    </source>
</evidence>
<dbReference type="Proteomes" id="UP000046395">
    <property type="component" value="Unassembled WGS sequence"/>
</dbReference>
<proteinExistence type="predicted"/>
<keyword evidence="1" id="KW-1185">Reference proteome</keyword>
<accession>A0A5S6QBH4</accession>
<name>A0A5S6QBH4_TRIMR</name>
<reference evidence="2" key="1">
    <citation type="submission" date="2019-12" db="UniProtKB">
        <authorList>
            <consortium name="WormBaseParasite"/>
        </authorList>
    </citation>
    <scope>IDENTIFICATION</scope>
</reference>
<sequence>MNHIEKWANHHKLVNENCGRRQLSTKNFPHMATVDPPLPTSLFIYLGYAMWSQCYIFNKSQFVHSRLTYSPTY</sequence>
<dbReference type="AlphaFoldDB" id="A0A5S6QBH4"/>
<protein>
    <submittedName>
        <fullName evidence="2">Uncharacterized protein</fullName>
    </submittedName>
</protein>
<evidence type="ECO:0000313" key="2">
    <source>
        <dbReference type="WBParaSite" id="TMUE_1000004548.1"/>
    </source>
</evidence>